<feature type="compositionally biased region" description="Low complexity" evidence="4">
    <location>
        <begin position="888"/>
        <end position="927"/>
    </location>
</feature>
<keyword evidence="1" id="KW-0596">Phosphopantetheine</keyword>
<feature type="domain" description="Ketosynthase family 3 (KS3)" evidence="6">
    <location>
        <begin position="1062"/>
        <end position="1256"/>
    </location>
</feature>
<sequence>MPGYATQPRPDDVAVVGVGCRFPGGVRTPQAFWRALRDGKDVLQRVPADRWGSGFHHADRGRPGAITSDQGGFLPDIDRFDAAFFGISPREAAEMDPQQRMLLEVTAEAMEDAGVPMQRWEGSRTSVHLGMLGSDYLLLHTKTAGAAAIGPHFATGKEFSFAAGRIAYVFGLRGPCMTVNTACSSSLTAVHLACRALRDGEVDTALAGGVNALLTPELSIFMSKVQAFSPSGRCRPFDARGDGIVRGEGCAVVVLKRYADAVRDHDQIYGVILGSAVNHDGRSAGLTVPSAVAQQDLLRAALASAGVDAGVPGFVEAHGTGTPLGDPLELSALAAVLGSGRAAGDRLLVGSLKANFGHLDATAGVAGLLKALLVVQHRVVPRQIHFDTPTPMIDWADSGLEVPKENVPLRGPGVAGVSSFGLSGTNVHVVVGAASPAEPASPSAPAGPATLLISASTAEGLRELADDYLDLLRDDADLDGTVGAAAARRTHREHRLAVVGADAAQVRGGLTDFRGGGKNSAVMTGAARLAEAPVVYAFSGHGAQWPRAGMDVYDDNAVFRDILDECDAELRAHSGWSVVDVLRDPDPARLQATATGQPALFALQLALAGLWRSWGVRPAAVVGHSMGEIAAACVAGALSLPVAARLIVERSTVLEQAKGSGAMASVDLGADAAREWLARRAPEVSVAAVNGPRSVVVSGPAEDVARAVRDWQREKVGAVALSVEYPSHGPLMRPYGRRLRQATADLAASAPAIPFLSTVDPGTSGGVPDAEYWERNLCRPVLFWPAIDRLLAERDAAFVEIGAHPVLSRPVRDALARRGRRGIVVGSLVRGESGPAMLARSRARLHVAGVAVDWARVWNGPVRAVSLPPPRWADDRHWLAGVERGTQSAPSPALAGPGPGPSGVASGTAPVAGPEAGPEAASGAASGTASQAADVRVAAHALLARVLGHPEGTRFPERRGLVELGLDSVGAAELAEGLTRVTGRPLDAADVLSHATLAALTEHLSRSATQPATATSAPERESAAVAGPRTATARTTPGPSGGASGVASGTASQAADGAWTGDDPVAVVGFACRVPGAQDSDAFWSLLSDGRDATGPVPPGRWDAERLFAEGAVATTRGGFLDAVDGFDHGFFRVSAREARSMDPQQRLFLETAWEALEHAGLTLRELRDSRTGVFVGLNSTDYQQLLLGGGAEVDLYYGTGNSFSGAAGRLSYLLGLRGPSLAVDTACSSSLTAVHLACQSLRLGESRVAVAGGRT</sequence>
<dbReference type="CDD" id="cd00833">
    <property type="entry name" value="PKS"/>
    <property type="match status" value="2"/>
</dbReference>
<dbReference type="InterPro" id="IPR036736">
    <property type="entry name" value="ACP-like_sf"/>
</dbReference>
<feature type="region of interest" description="Disordered" evidence="4">
    <location>
        <begin position="1004"/>
        <end position="1057"/>
    </location>
</feature>
<dbReference type="GO" id="GO:0006633">
    <property type="term" value="P:fatty acid biosynthetic process"/>
    <property type="evidence" value="ECO:0007669"/>
    <property type="project" value="InterPro"/>
</dbReference>
<keyword evidence="3" id="KW-0808">Transferase</keyword>
<evidence type="ECO:0000256" key="3">
    <source>
        <dbReference type="ARBA" id="ARBA00022679"/>
    </source>
</evidence>
<feature type="domain" description="Carrier" evidence="5">
    <location>
        <begin position="933"/>
        <end position="1008"/>
    </location>
</feature>
<dbReference type="PROSITE" id="PS00012">
    <property type="entry name" value="PHOSPHOPANTETHEINE"/>
    <property type="match status" value="1"/>
</dbReference>
<protein>
    <submittedName>
        <fullName evidence="7">PrlQ</fullName>
    </submittedName>
</protein>
<dbReference type="GO" id="GO:0031177">
    <property type="term" value="F:phosphopantetheine binding"/>
    <property type="evidence" value="ECO:0007669"/>
    <property type="project" value="InterPro"/>
</dbReference>
<dbReference type="InterPro" id="IPR014031">
    <property type="entry name" value="Ketoacyl_synth_C"/>
</dbReference>
<dbReference type="InterPro" id="IPR009081">
    <property type="entry name" value="PP-bd_ACP"/>
</dbReference>
<name>L7SU62_9ACTN</name>
<dbReference type="SMART" id="SM00827">
    <property type="entry name" value="PKS_AT"/>
    <property type="match status" value="1"/>
</dbReference>
<dbReference type="GO" id="GO:0005737">
    <property type="term" value="C:cytoplasm"/>
    <property type="evidence" value="ECO:0007669"/>
    <property type="project" value="TreeGrafter"/>
</dbReference>
<evidence type="ECO:0000256" key="2">
    <source>
        <dbReference type="ARBA" id="ARBA00022553"/>
    </source>
</evidence>
<dbReference type="InterPro" id="IPR050091">
    <property type="entry name" value="PKS_NRPS_Biosynth_Enz"/>
</dbReference>
<dbReference type="Gene3D" id="1.10.1200.10">
    <property type="entry name" value="ACP-like"/>
    <property type="match status" value="1"/>
</dbReference>
<dbReference type="InterPro" id="IPR020841">
    <property type="entry name" value="PKS_Beta-ketoAc_synthase_dom"/>
</dbReference>
<proteinExistence type="predicted"/>
<dbReference type="PROSITE" id="PS52004">
    <property type="entry name" value="KS3_2"/>
    <property type="match status" value="2"/>
</dbReference>
<dbReference type="Pfam" id="PF00550">
    <property type="entry name" value="PP-binding"/>
    <property type="match status" value="1"/>
</dbReference>
<dbReference type="Pfam" id="PF00109">
    <property type="entry name" value="ketoacyl-synt"/>
    <property type="match status" value="2"/>
</dbReference>
<dbReference type="EMBL" id="JX424761">
    <property type="protein sequence ID" value="AGC24271.1"/>
    <property type="molecule type" value="Genomic_DNA"/>
</dbReference>
<dbReference type="FunFam" id="3.40.47.10:FF:000019">
    <property type="entry name" value="Polyketide synthase type I"/>
    <property type="match status" value="1"/>
</dbReference>
<dbReference type="PANTHER" id="PTHR43775">
    <property type="entry name" value="FATTY ACID SYNTHASE"/>
    <property type="match status" value="1"/>
</dbReference>
<dbReference type="InterPro" id="IPR001227">
    <property type="entry name" value="Ac_transferase_dom_sf"/>
</dbReference>
<dbReference type="SUPFAM" id="SSF52151">
    <property type="entry name" value="FabD/lysophospholipase-like"/>
    <property type="match status" value="1"/>
</dbReference>
<dbReference type="SMART" id="SM00825">
    <property type="entry name" value="PKS_KS"/>
    <property type="match status" value="2"/>
</dbReference>
<dbReference type="PROSITE" id="PS00606">
    <property type="entry name" value="KS3_1"/>
    <property type="match status" value="2"/>
</dbReference>
<accession>L7SU62</accession>
<dbReference type="InterPro" id="IPR016036">
    <property type="entry name" value="Malonyl_transacylase_ACP-bd"/>
</dbReference>
<dbReference type="Gene3D" id="3.40.366.10">
    <property type="entry name" value="Malonyl-Coenzyme A Acyl Carrier Protein, domain 2"/>
    <property type="match status" value="1"/>
</dbReference>
<dbReference type="InterPro" id="IPR016039">
    <property type="entry name" value="Thiolase-like"/>
</dbReference>
<dbReference type="InterPro" id="IPR032821">
    <property type="entry name" value="PKS_assoc"/>
</dbReference>
<reference evidence="7" key="1">
    <citation type="submission" date="2012-07" db="EMBL/GenBank/DDBJ databases">
        <title>Isolation and Characterization of the Pyralomicin Biosynthetic Gene Cluster from Nonomuraea spiralis IMC A-0156.</title>
        <authorList>
            <person name="Flatt P.M."/>
            <person name="Wu X."/>
            <person name="Walters M."/>
            <person name="Perry S."/>
            <person name="Mahmud T."/>
        </authorList>
    </citation>
    <scope>NUCLEOTIDE SEQUENCE</scope>
    <source>
        <strain evidence="7">IMC A-0156</strain>
    </source>
</reference>
<dbReference type="PROSITE" id="PS50075">
    <property type="entry name" value="CARRIER"/>
    <property type="match status" value="1"/>
</dbReference>
<dbReference type="SUPFAM" id="SSF53901">
    <property type="entry name" value="Thiolase-like"/>
    <property type="match status" value="2"/>
</dbReference>
<dbReference type="Pfam" id="PF16197">
    <property type="entry name" value="KAsynt_C_assoc"/>
    <property type="match status" value="1"/>
</dbReference>
<dbReference type="Gene3D" id="3.40.47.10">
    <property type="match status" value="2"/>
</dbReference>
<dbReference type="PANTHER" id="PTHR43775:SF37">
    <property type="entry name" value="SI:DKEY-61P9.11"/>
    <property type="match status" value="1"/>
</dbReference>
<dbReference type="InterPro" id="IPR006162">
    <property type="entry name" value="Ppantetheine_attach_site"/>
</dbReference>
<feature type="domain" description="Ketosynthase family 3 (KS3)" evidence="6">
    <location>
        <begin position="10"/>
        <end position="433"/>
    </location>
</feature>
<evidence type="ECO:0000259" key="6">
    <source>
        <dbReference type="PROSITE" id="PS52004"/>
    </source>
</evidence>
<keyword evidence="2" id="KW-0597">Phosphoprotein</keyword>
<feature type="region of interest" description="Disordered" evidence="4">
    <location>
        <begin position="883"/>
        <end position="927"/>
    </location>
</feature>
<dbReference type="GO" id="GO:0005886">
    <property type="term" value="C:plasma membrane"/>
    <property type="evidence" value="ECO:0007669"/>
    <property type="project" value="TreeGrafter"/>
</dbReference>
<dbReference type="GO" id="GO:0071770">
    <property type="term" value="P:DIM/DIP cell wall layer assembly"/>
    <property type="evidence" value="ECO:0007669"/>
    <property type="project" value="TreeGrafter"/>
</dbReference>
<dbReference type="SUPFAM" id="SSF55048">
    <property type="entry name" value="Probable ACP-binding domain of malonyl-CoA ACP transacylase"/>
    <property type="match status" value="1"/>
</dbReference>
<gene>
    <name evidence="7" type="primary">prlQ</name>
</gene>
<dbReference type="InterPro" id="IPR020806">
    <property type="entry name" value="PKS_PP-bd"/>
</dbReference>
<dbReference type="SUPFAM" id="SSF47336">
    <property type="entry name" value="ACP-like"/>
    <property type="match status" value="1"/>
</dbReference>
<dbReference type="AlphaFoldDB" id="L7SU62"/>
<feature type="compositionally biased region" description="Low complexity" evidence="4">
    <location>
        <begin position="1045"/>
        <end position="1055"/>
    </location>
</feature>
<evidence type="ECO:0000313" key="7">
    <source>
        <dbReference type="EMBL" id="AGC24271.1"/>
    </source>
</evidence>
<dbReference type="InterPro" id="IPR016035">
    <property type="entry name" value="Acyl_Trfase/lysoPLipase"/>
</dbReference>
<dbReference type="SMART" id="SM00823">
    <property type="entry name" value="PKS_PP"/>
    <property type="match status" value="1"/>
</dbReference>
<dbReference type="Gene3D" id="3.30.70.3290">
    <property type="match status" value="1"/>
</dbReference>
<dbReference type="Pfam" id="PF00698">
    <property type="entry name" value="Acyl_transf_1"/>
    <property type="match status" value="1"/>
</dbReference>
<evidence type="ECO:0000256" key="4">
    <source>
        <dbReference type="SAM" id="MobiDB-lite"/>
    </source>
</evidence>
<evidence type="ECO:0000259" key="5">
    <source>
        <dbReference type="PROSITE" id="PS50075"/>
    </source>
</evidence>
<dbReference type="GO" id="GO:0004312">
    <property type="term" value="F:fatty acid synthase activity"/>
    <property type="evidence" value="ECO:0007669"/>
    <property type="project" value="TreeGrafter"/>
</dbReference>
<feature type="compositionally biased region" description="Low complexity" evidence="4">
    <location>
        <begin position="1007"/>
        <end position="1038"/>
    </location>
</feature>
<dbReference type="GO" id="GO:0004315">
    <property type="term" value="F:3-oxoacyl-[acyl-carrier-protein] synthase activity"/>
    <property type="evidence" value="ECO:0007669"/>
    <property type="project" value="InterPro"/>
</dbReference>
<organism evidence="7">
    <name type="scientific">Nonomuraea spiralis</name>
    <dbReference type="NCBI Taxonomy" id="46182"/>
    <lineage>
        <taxon>Bacteria</taxon>
        <taxon>Bacillati</taxon>
        <taxon>Actinomycetota</taxon>
        <taxon>Actinomycetes</taxon>
        <taxon>Streptosporangiales</taxon>
        <taxon>Streptosporangiaceae</taxon>
        <taxon>Nonomuraea</taxon>
    </lineage>
</organism>
<dbReference type="InterPro" id="IPR018201">
    <property type="entry name" value="Ketoacyl_synth_AS"/>
</dbReference>
<dbReference type="InterPro" id="IPR014043">
    <property type="entry name" value="Acyl_transferase_dom"/>
</dbReference>
<evidence type="ECO:0000256" key="1">
    <source>
        <dbReference type="ARBA" id="ARBA00022450"/>
    </source>
</evidence>
<dbReference type="InterPro" id="IPR014030">
    <property type="entry name" value="Ketoacyl_synth_N"/>
</dbReference>
<dbReference type="Pfam" id="PF02801">
    <property type="entry name" value="Ketoacyl-synt_C"/>
    <property type="match status" value="1"/>
</dbReference>